<dbReference type="EMBL" id="KY787212">
    <property type="protein sequence ID" value="ARM69774.1"/>
    <property type="molecule type" value="Genomic_DNA"/>
</dbReference>
<sequence>MVIKFICIFMVYCLSWVISIIETEDYYMIS</sequence>
<dbReference type="GO" id="GO:0004519">
    <property type="term" value="F:endonuclease activity"/>
    <property type="evidence" value="ECO:0007669"/>
    <property type="project" value="UniProtKB-KW"/>
</dbReference>
<keyword evidence="1" id="KW-0812">Transmembrane</keyword>
<feature type="transmembrane region" description="Helical" evidence="1">
    <location>
        <begin position="5"/>
        <end position="21"/>
    </location>
</feature>
<accession>A0A2P0QDN4</accession>
<protein>
    <submittedName>
        <fullName evidence="2">H-N-H-endonuclease</fullName>
    </submittedName>
</protein>
<organism evidence="2 3">
    <name type="scientific">Salmonella phage BSP22A</name>
    <dbReference type="NCBI Taxonomy" id="1960312"/>
    <lineage>
        <taxon>Viruses</taxon>
        <taxon>Duplodnaviria</taxon>
        <taxon>Heunggongvirae</taxon>
        <taxon>Uroviricota</taxon>
        <taxon>Caudoviricetes</taxon>
        <taxon>Demerecviridae</taxon>
        <taxon>Markadamsvirinae</taxon>
        <taxon>Epseptimavirus</taxon>
        <taxon>Epseptimavirus ev129</taxon>
    </lineage>
</organism>
<keyword evidence="2" id="KW-0378">Hydrolase</keyword>
<keyword evidence="2" id="KW-0540">Nuclease</keyword>
<keyword evidence="1" id="KW-0472">Membrane</keyword>
<proteinExistence type="predicted"/>
<keyword evidence="2" id="KW-0255">Endonuclease</keyword>
<keyword evidence="1" id="KW-1133">Transmembrane helix</keyword>
<name>A0A2P0QDN4_9CAUD</name>
<evidence type="ECO:0000313" key="2">
    <source>
        <dbReference type="EMBL" id="ARM69774.1"/>
    </source>
</evidence>
<reference evidence="2 3" key="1">
    <citation type="submission" date="2017-03" db="EMBL/GenBank/DDBJ databases">
        <title>Complete Genome Sequence of Salmonella Typhimurium baceriophage BSP22A.</title>
        <authorList>
            <person name="Bai J."/>
            <person name="Ryu S."/>
        </authorList>
    </citation>
    <scope>NUCLEOTIDE SEQUENCE [LARGE SCALE GENOMIC DNA]</scope>
</reference>
<gene>
    <name evidence="2" type="ORF">BSP22A_0111</name>
</gene>
<evidence type="ECO:0000256" key="1">
    <source>
        <dbReference type="SAM" id="Phobius"/>
    </source>
</evidence>
<evidence type="ECO:0000313" key="3">
    <source>
        <dbReference type="Proteomes" id="UP000240299"/>
    </source>
</evidence>
<dbReference type="Proteomes" id="UP000240299">
    <property type="component" value="Segment"/>
</dbReference>